<dbReference type="PROSITE" id="PS00916">
    <property type="entry name" value="PI3_4_KINASE_2"/>
    <property type="match status" value="1"/>
</dbReference>
<dbReference type="GO" id="GO:0005737">
    <property type="term" value="C:cytoplasm"/>
    <property type="evidence" value="ECO:0007669"/>
    <property type="project" value="TreeGrafter"/>
</dbReference>
<evidence type="ECO:0000256" key="2">
    <source>
        <dbReference type="ARBA" id="ARBA00022777"/>
    </source>
</evidence>
<evidence type="ECO:0000256" key="1">
    <source>
        <dbReference type="ARBA" id="ARBA00022679"/>
    </source>
</evidence>
<evidence type="ECO:0000259" key="4">
    <source>
        <dbReference type="PROSITE" id="PS50290"/>
    </source>
</evidence>
<feature type="region of interest" description="Disordered" evidence="3">
    <location>
        <begin position="937"/>
        <end position="971"/>
    </location>
</feature>
<dbReference type="PROSITE" id="PS50290">
    <property type="entry name" value="PI3_4_KINASE_3"/>
    <property type="match status" value="1"/>
</dbReference>
<dbReference type="GO" id="GO:0046854">
    <property type="term" value="P:phosphatidylinositol phosphate biosynthetic process"/>
    <property type="evidence" value="ECO:0007669"/>
    <property type="project" value="InterPro"/>
</dbReference>
<organism evidence="5 6">
    <name type="scientific">Babesia ovis</name>
    <dbReference type="NCBI Taxonomy" id="5869"/>
    <lineage>
        <taxon>Eukaryota</taxon>
        <taxon>Sar</taxon>
        <taxon>Alveolata</taxon>
        <taxon>Apicomplexa</taxon>
        <taxon>Aconoidasida</taxon>
        <taxon>Piroplasmida</taxon>
        <taxon>Babesiidae</taxon>
        <taxon>Babesia</taxon>
    </lineage>
</organism>
<dbReference type="InterPro" id="IPR000403">
    <property type="entry name" value="PI3/4_kinase_cat_dom"/>
</dbReference>
<dbReference type="InterPro" id="IPR018936">
    <property type="entry name" value="PI3/4_kinase_CS"/>
</dbReference>
<dbReference type="Pfam" id="PF00454">
    <property type="entry name" value="PI3_PI4_kinase"/>
    <property type="match status" value="1"/>
</dbReference>
<protein>
    <submittedName>
        <fullName evidence="5">Phosphatidylinositol 4-kinase</fullName>
    </submittedName>
</protein>
<dbReference type="InterPro" id="IPR036940">
    <property type="entry name" value="PI3/4_kinase_cat_sf"/>
</dbReference>
<dbReference type="EMBL" id="BLIY01000017">
    <property type="protein sequence ID" value="GFE54578.1"/>
    <property type="molecule type" value="Genomic_DNA"/>
</dbReference>
<keyword evidence="2" id="KW-0418">Kinase</keyword>
<dbReference type="Gene3D" id="3.30.1010.10">
    <property type="entry name" value="Phosphatidylinositol 3-kinase Catalytic Subunit, Chain A, domain 4"/>
    <property type="match status" value="1"/>
</dbReference>
<dbReference type="GO" id="GO:0005886">
    <property type="term" value="C:plasma membrane"/>
    <property type="evidence" value="ECO:0007669"/>
    <property type="project" value="TreeGrafter"/>
</dbReference>
<comment type="caution">
    <text evidence="5">The sequence shown here is derived from an EMBL/GenBank/DDBJ whole genome shotgun (WGS) entry which is preliminary data.</text>
</comment>
<proteinExistence type="predicted"/>
<dbReference type="InterPro" id="IPR011009">
    <property type="entry name" value="Kinase-like_dom_sf"/>
</dbReference>
<dbReference type="AlphaFoldDB" id="A0A9W5TB50"/>
<feature type="compositionally biased region" description="Polar residues" evidence="3">
    <location>
        <begin position="937"/>
        <end position="955"/>
    </location>
</feature>
<accession>A0A9W5TB50</accession>
<evidence type="ECO:0000313" key="6">
    <source>
        <dbReference type="Proteomes" id="UP001057455"/>
    </source>
</evidence>
<dbReference type="SMART" id="SM00146">
    <property type="entry name" value="PI3Kc"/>
    <property type="match status" value="1"/>
</dbReference>
<dbReference type="OrthoDB" id="10264149at2759"/>
<dbReference type="GO" id="GO:0048015">
    <property type="term" value="P:phosphatidylinositol-mediated signaling"/>
    <property type="evidence" value="ECO:0007669"/>
    <property type="project" value="TreeGrafter"/>
</dbReference>
<evidence type="ECO:0000256" key="3">
    <source>
        <dbReference type="SAM" id="MobiDB-lite"/>
    </source>
</evidence>
<evidence type="ECO:0000313" key="5">
    <source>
        <dbReference type="EMBL" id="GFE54578.1"/>
    </source>
</evidence>
<dbReference type="PANTHER" id="PTHR10048">
    <property type="entry name" value="PHOSPHATIDYLINOSITOL KINASE"/>
    <property type="match status" value="1"/>
</dbReference>
<feature type="domain" description="PI3K/PI4K catalytic" evidence="4">
    <location>
        <begin position="814"/>
        <end position="1205"/>
    </location>
</feature>
<dbReference type="InterPro" id="IPR015433">
    <property type="entry name" value="PI3/4_kinase"/>
</dbReference>
<dbReference type="Proteomes" id="UP001057455">
    <property type="component" value="Unassembled WGS sequence"/>
</dbReference>
<sequence>MDVAHVVESYLAYRQEHCKTSEEARSYDGLRQQGYRRVSAVLHPNTARCPSNYNDTTALSLEDVYSSRISLSPRRLVSLFERNLEVTLDRITSYILRHLTLNRVGNRHYKSVLKLCKFVCVFFRDLPRCGIKVKPRPVCFTKLVTLSSKGDAHYNRFPGHYHKYKKCLISALRCCLRLKGVLSGLHVKPWYMLQLMRRVNHYIKVVADSHQDEWIDLRNAKAIKSHGTGLLDDAAMFIVNILYNGSHKLPSHIMLQGNICQWQSFSHNYTKKMAHLILFMDYLFADTEHMKLLNGFRRTIHKNINIRLSIMDPCDFKPSVYNDICNQVYIIYAFLNCRRVFQELQRQFVPHSFVVEHMVSSGILSRANLEHGKSDVVHVMLPLMLTTQLLTSSKDLKHNTWLAIQIMTNFFHEGGVNYGMLRCPKSKPCFRCLIGFTNIACGMYTILKLFRRSSFYPSHIRLVKMLLKHSISKLRISFCNSSECSEEVCDVFLGFKEVANCQNDPSGSHGTPACLSFAVHLIRQRCLMLLSREVMKPKIRTTNIDAVVPHPIYLKLLFAVHDLNSVNVLPTVEAIMKGQRMHAIFDHLAFQVGSKPWLPHGFPITSRGRMHFQGYTSLLAQMYLHHKGLDDCLSDFIVKDNLSVIQRTQACHILAKNPHIVALILPQLVQSLYVDPGDRVWHLLVASLCNELVSQRVPYYLACMAHTTDNQAVAHKAVSFLELIIHAARDSGKLHQELRNIRMHSKLLELALHLATIDPAERQKTLCDGLTRVNKMFMGTCPVFLFDDDVEVNGYALCNRPSNGNHTTRIRSMDFETPRLLTSATRAPFMLDFHLEHDNTMRYIYKMDDDMRQDALVVQMKLFLMHVFRSYNLEAYLQPFLVVPYSTALSTVVKLRSASLEVTPSATTRAYTRNDVSNAVSILFTEDSVQCMQPDTMETNEAGKNTPTMLQSSYHDPTDNDPDTSEPDSTTSFVNNAAIQNRWCAGCRPLWFADGYIPDNLQGVIGYTHILGGIVGFIPGAISRHAIGREYGGSLEDYFVLKFGPRGSISFLRAMDNFINSLAGYSLLCFLLQVKDRHNGNLMISSGGHIVHIDYGFILGSSPAADVHFEQAPFKLTKEMTDLLGGVESNNFQRYVRLLVASYLCVRQESTTLVAFVKLLEHSGMTCFRRNSVEKLRQRLYLHATPERAAAYMLKKIHGALHSKTTMVYDMVQAWQQGIAH</sequence>
<reference evidence="5" key="1">
    <citation type="submission" date="2019-12" db="EMBL/GenBank/DDBJ databases">
        <title>Genome sequence of Babesia ovis.</title>
        <authorList>
            <person name="Yamagishi J."/>
            <person name="Sevinc F."/>
            <person name="Xuan X."/>
        </authorList>
    </citation>
    <scope>NUCLEOTIDE SEQUENCE</scope>
    <source>
        <strain evidence="5">Selcuk</strain>
    </source>
</reference>
<dbReference type="Gene3D" id="1.10.1070.11">
    <property type="entry name" value="Phosphatidylinositol 3-/4-kinase, catalytic domain"/>
    <property type="match status" value="1"/>
</dbReference>
<dbReference type="SUPFAM" id="SSF56112">
    <property type="entry name" value="Protein kinase-like (PK-like)"/>
    <property type="match status" value="2"/>
</dbReference>
<keyword evidence="6" id="KW-1185">Reference proteome</keyword>
<keyword evidence="1" id="KW-0808">Transferase</keyword>
<dbReference type="GO" id="GO:0004430">
    <property type="term" value="F:1-phosphatidylinositol 4-kinase activity"/>
    <property type="evidence" value="ECO:0007669"/>
    <property type="project" value="TreeGrafter"/>
</dbReference>
<gene>
    <name evidence="5" type="ORF">BaOVIS_019820</name>
</gene>
<name>A0A9W5TB50_BABOV</name>